<feature type="non-terminal residue" evidence="3">
    <location>
        <position position="1"/>
    </location>
</feature>
<dbReference type="Proteomes" id="UP000837857">
    <property type="component" value="Chromosome 23"/>
</dbReference>
<feature type="transmembrane region" description="Helical" evidence="2">
    <location>
        <begin position="343"/>
        <end position="365"/>
    </location>
</feature>
<feature type="compositionally biased region" description="Basic and acidic residues" evidence="1">
    <location>
        <begin position="240"/>
        <end position="249"/>
    </location>
</feature>
<keyword evidence="2" id="KW-1133">Transmembrane helix</keyword>
<organism evidence="3 4">
    <name type="scientific">Iphiclides podalirius</name>
    <name type="common">scarce swallowtail</name>
    <dbReference type="NCBI Taxonomy" id="110791"/>
    <lineage>
        <taxon>Eukaryota</taxon>
        <taxon>Metazoa</taxon>
        <taxon>Ecdysozoa</taxon>
        <taxon>Arthropoda</taxon>
        <taxon>Hexapoda</taxon>
        <taxon>Insecta</taxon>
        <taxon>Pterygota</taxon>
        <taxon>Neoptera</taxon>
        <taxon>Endopterygota</taxon>
        <taxon>Lepidoptera</taxon>
        <taxon>Glossata</taxon>
        <taxon>Ditrysia</taxon>
        <taxon>Papilionoidea</taxon>
        <taxon>Papilionidae</taxon>
        <taxon>Papilioninae</taxon>
        <taxon>Iphiclides</taxon>
    </lineage>
</organism>
<dbReference type="InterPro" id="IPR012464">
    <property type="entry name" value="DUF1676"/>
</dbReference>
<feature type="transmembrane region" description="Helical" evidence="2">
    <location>
        <begin position="371"/>
        <end position="390"/>
    </location>
</feature>
<proteinExistence type="predicted"/>
<gene>
    <name evidence="3" type="ORF">IPOD504_LOCUS9800</name>
</gene>
<feature type="compositionally biased region" description="Acidic residues" evidence="1">
    <location>
        <begin position="263"/>
        <end position="273"/>
    </location>
</feature>
<evidence type="ECO:0000256" key="1">
    <source>
        <dbReference type="SAM" id="MobiDB-lite"/>
    </source>
</evidence>
<protein>
    <submittedName>
        <fullName evidence="3">Uncharacterized protein</fullName>
    </submittedName>
</protein>
<keyword evidence="2" id="KW-0812">Transmembrane</keyword>
<evidence type="ECO:0000313" key="3">
    <source>
        <dbReference type="EMBL" id="CAH2056628.1"/>
    </source>
</evidence>
<sequence length="465" mass="52206">MGTSKQISKTYPSREAGRVSERARTAEACLELASKESRRHIKQIPSTCSGQCNLGREKSASLIERSYDYVMSLGKNIAPSVMSIFDCFGEDDAWTCAKTRAGQILDTWDEEVDKQRRQWQDAADAEIRSTGRSLEEMPSQLGKEVEQSLGSLADLIKHGVARALERDHHESRVDLKLGSTLSNGKRMKKKKPRPQKIHIFNPVVPPIKKQEEARGFSAGKVQSWVIGPRGLADETPDVYRGIDDGRSVENPELEVEDTKDTENDTEINDDDKDIDAKNGSDSKLGGVSLRKGRGLVSDMWGIGEKTLDALADQVIENENAENGVQDKSSFEEQRGKKKKKKKAILKLLILGAVLKAKIGTLLQILSFKLQVKFFIIALIGLGINLARFWVELKNKHHQPQKVIYYEHAQHQHHYEHEEEPGWGPWSRSIDPEEEEAVPEPHSRAYRAHQALLARAPTTRPLLTLT</sequence>
<name>A0ABN8IJ04_9NEOP</name>
<feature type="region of interest" description="Disordered" evidence="1">
    <location>
        <begin position="235"/>
        <end position="280"/>
    </location>
</feature>
<feature type="compositionally biased region" description="Polar residues" evidence="1">
    <location>
        <begin position="1"/>
        <end position="11"/>
    </location>
</feature>
<accession>A0ABN8IJ04</accession>
<keyword evidence="4" id="KW-1185">Reference proteome</keyword>
<feature type="region of interest" description="Disordered" evidence="1">
    <location>
        <begin position="1"/>
        <end position="20"/>
    </location>
</feature>
<dbReference type="PANTHER" id="PTHR21879">
    <property type="entry name" value="FI03362P-RELATED-RELATED"/>
    <property type="match status" value="1"/>
</dbReference>
<dbReference type="EMBL" id="OW152835">
    <property type="protein sequence ID" value="CAH2056628.1"/>
    <property type="molecule type" value="Genomic_DNA"/>
</dbReference>
<evidence type="ECO:0000313" key="4">
    <source>
        <dbReference type="Proteomes" id="UP000837857"/>
    </source>
</evidence>
<keyword evidence="2" id="KW-0472">Membrane</keyword>
<evidence type="ECO:0000256" key="2">
    <source>
        <dbReference type="SAM" id="Phobius"/>
    </source>
</evidence>
<reference evidence="3" key="1">
    <citation type="submission" date="2022-03" db="EMBL/GenBank/DDBJ databases">
        <authorList>
            <person name="Martin H S."/>
        </authorList>
    </citation>
    <scope>NUCLEOTIDE SEQUENCE</scope>
</reference>